<comment type="caution">
    <text evidence="2">The sequence shown here is derived from an EMBL/GenBank/DDBJ whole genome shotgun (WGS) entry which is preliminary data.</text>
</comment>
<sequence length="60" mass="6712">MDSTKKCDLNCTILLSSVNNQELKYPSFPREDQISSNTRDVQTMASHTNTQADIANDFSS</sequence>
<evidence type="ECO:0000313" key="3">
    <source>
        <dbReference type="Proteomes" id="UP000078397"/>
    </source>
</evidence>
<dbReference type="KEGG" id="pchm:VFPPC_15144"/>
<proteinExistence type="predicted"/>
<feature type="region of interest" description="Disordered" evidence="1">
    <location>
        <begin position="30"/>
        <end position="60"/>
    </location>
</feature>
<dbReference type="AlphaFoldDB" id="A0A179G4N4"/>
<feature type="compositionally biased region" description="Polar residues" evidence="1">
    <location>
        <begin position="34"/>
        <end position="60"/>
    </location>
</feature>
<dbReference type="RefSeq" id="XP_018148563.1">
    <property type="nucleotide sequence ID" value="XM_018292897.1"/>
</dbReference>
<evidence type="ECO:0000313" key="2">
    <source>
        <dbReference type="EMBL" id="OAQ72480.1"/>
    </source>
</evidence>
<gene>
    <name evidence="2" type="ORF">VFPPC_15144</name>
</gene>
<keyword evidence="3" id="KW-1185">Reference proteome</keyword>
<dbReference type="GeneID" id="28856891"/>
<name>A0A179G4N4_METCM</name>
<reference evidence="2 3" key="1">
    <citation type="journal article" date="2016" name="PLoS Pathog.">
        <title>Biosynthesis of antibiotic leucinostatins in bio-control fungus Purpureocillium lilacinum and their inhibition on phytophthora revealed by genome mining.</title>
        <authorList>
            <person name="Wang G."/>
            <person name="Liu Z."/>
            <person name="Lin R."/>
            <person name="Li E."/>
            <person name="Mao Z."/>
            <person name="Ling J."/>
            <person name="Yang Y."/>
            <person name="Yin W.B."/>
            <person name="Xie B."/>
        </authorList>
    </citation>
    <scope>NUCLEOTIDE SEQUENCE [LARGE SCALE GENOMIC DNA]</scope>
    <source>
        <strain evidence="2">170</strain>
    </source>
</reference>
<evidence type="ECO:0000256" key="1">
    <source>
        <dbReference type="SAM" id="MobiDB-lite"/>
    </source>
</evidence>
<protein>
    <submittedName>
        <fullName evidence="2">Uncharacterized protein</fullName>
    </submittedName>
</protein>
<dbReference type="EMBL" id="LSBJ02000001">
    <property type="protein sequence ID" value="OAQ72480.1"/>
    <property type="molecule type" value="Genomic_DNA"/>
</dbReference>
<organism evidence="2 3">
    <name type="scientific">Pochonia chlamydosporia 170</name>
    <dbReference type="NCBI Taxonomy" id="1380566"/>
    <lineage>
        <taxon>Eukaryota</taxon>
        <taxon>Fungi</taxon>
        <taxon>Dikarya</taxon>
        <taxon>Ascomycota</taxon>
        <taxon>Pezizomycotina</taxon>
        <taxon>Sordariomycetes</taxon>
        <taxon>Hypocreomycetidae</taxon>
        <taxon>Hypocreales</taxon>
        <taxon>Clavicipitaceae</taxon>
        <taxon>Pochonia</taxon>
    </lineage>
</organism>
<accession>A0A179G4N4</accession>
<dbReference type="Proteomes" id="UP000078397">
    <property type="component" value="Unassembled WGS sequence"/>
</dbReference>